<dbReference type="Proteomes" id="UP000196485">
    <property type="component" value="Unassembled WGS sequence"/>
</dbReference>
<gene>
    <name evidence="2" type="ORF">C0W81_18340</name>
    <name evidence="3" type="ORF">PAQU9191_01176</name>
</gene>
<dbReference type="GO" id="GO:0005829">
    <property type="term" value="C:cytosol"/>
    <property type="evidence" value="ECO:0007669"/>
    <property type="project" value="TreeGrafter"/>
</dbReference>
<keyword evidence="3" id="KW-0560">Oxidoreductase</keyword>
<organism evidence="3 4">
    <name type="scientific">Photobacterium aquimaris</name>
    <dbReference type="NCBI Taxonomy" id="512643"/>
    <lineage>
        <taxon>Bacteria</taxon>
        <taxon>Pseudomonadati</taxon>
        <taxon>Pseudomonadota</taxon>
        <taxon>Gammaproteobacteria</taxon>
        <taxon>Vibrionales</taxon>
        <taxon>Vibrionaceae</taxon>
        <taxon>Photobacterium</taxon>
    </lineage>
</organism>
<dbReference type="EC" id="1.-.-.-" evidence="3"/>
<dbReference type="PROSITE" id="PS51725">
    <property type="entry name" value="ABM"/>
    <property type="match status" value="1"/>
</dbReference>
<protein>
    <submittedName>
        <fullName evidence="2">Antibiotic biosynthesis monooxygenase</fullName>
    </submittedName>
    <submittedName>
        <fullName evidence="3">Putative monooxygenase</fullName>
        <ecNumber evidence="3">1.-.-.-</ecNumber>
    </submittedName>
</protein>
<dbReference type="Gene3D" id="3.30.70.100">
    <property type="match status" value="1"/>
</dbReference>
<sequence>MIYLLAEIKANSHCIEKAKALLESLIAPTHLEAGCESYKLFADQNEAGLFVMQEVWLSQAHLDAHLESAHFLNFLTTADEYKLFEYVKLRPMNLVG</sequence>
<evidence type="ECO:0000313" key="3">
    <source>
        <dbReference type="EMBL" id="SMY15945.1"/>
    </source>
</evidence>
<name>A0A1B8HWD8_9GAMM</name>
<evidence type="ECO:0000259" key="1">
    <source>
        <dbReference type="PROSITE" id="PS51725"/>
    </source>
</evidence>
<accession>A0A1B8HWD8</accession>
<dbReference type="EMBL" id="FYAH01000002">
    <property type="protein sequence ID" value="SMY15945.1"/>
    <property type="molecule type" value="Genomic_DNA"/>
</dbReference>
<keyword evidence="4" id="KW-1185">Reference proteome</keyword>
<dbReference type="OrthoDB" id="9812192at2"/>
<dbReference type="PANTHER" id="PTHR33336:SF3">
    <property type="entry name" value="ABM DOMAIN-CONTAINING PROTEIN"/>
    <property type="match status" value="1"/>
</dbReference>
<dbReference type="Proteomes" id="UP000241858">
    <property type="component" value="Unassembled WGS sequence"/>
</dbReference>
<keyword evidence="3" id="KW-0503">Monooxygenase</keyword>
<dbReference type="Pfam" id="PF03992">
    <property type="entry name" value="ABM"/>
    <property type="match status" value="1"/>
</dbReference>
<dbReference type="EMBL" id="PYLY01000054">
    <property type="protein sequence ID" value="PST98158.1"/>
    <property type="molecule type" value="Genomic_DNA"/>
</dbReference>
<evidence type="ECO:0000313" key="5">
    <source>
        <dbReference type="Proteomes" id="UP000241858"/>
    </source>
</evidence>
<dbReference type="InterPro" id="IPR007138">
    <property type="entry name" value="ABM_dom"/>
</dbReference>
<evidence type="ECO:0000313" key="2">
    <source>
        <dbReference type="EMBL" id="PST98158.1"/>
    </source>
</evidence>
<reference evidence="4" key="2">
    <citation type="submission" date="2017-06" db="EMBL/GenBank/DDBJ databases">
        <authorList>
            <person name="Rodrigo-Torres L."/>
            <person name="Arahal R. D."/>
            <person name="Lucena T."/>
        </authorList>
    </citation>
    <scope>NUCLEOTIDE SEQUENCE [LARGE SCALE GENOMIC DNA]</scope>
    <source>
        <strain evidence="4">type strain: CECT 9192</strain>
    </source>
</reference>
<feature type="domain" description="ABM" evidence="1">
    <location>
        <begin position="2"/>
        <end position="93"/>
    </location>
</feature>
<dbReference type="AlphaFoldDB" id="A0A1B8HWD8"/>
<dbReference type="PANTHER" id="PTHR33336">
    <property type="entry name" value="QUINOL MONOOXYGENASE YGIN-RELATED"/>
    <property type="match status" value="1"/>
</dbReference>
<reference evidence="2 5" key="3">
    <citation type="submission" date="2018-03" db="EMBL/GenBank/DDBJ databases">
        <title>Whole genome sequencing of Histamine producing bacteria.</title>
        <authorList>
            <person name="Butler K."/>
        </authorList>
    </citation>
    <scope>NUCLEOTIDE SEQUENCE [LARGE SCALE GENOMIC DNA]</scope>
    <source>
        <strain evidence="2 5">DSM 23343</strain>
    </source>
</reference>
<dbReference type="GO" id="GO:0004497">
    <property type="term" value="F:monooxygenase activity"/>
    <property type="evidence" value="ECO:0007669"/>
    <property type="project" value="UniProtKB-KW"/>
</dbReference>
<dbReference type="InterPro" id="IPR050744">
    <property type="entry name" value="AI-2_Isomerase_LsrG"/>
</dbReference>
<dbReference type="RefSeq" id="WP_060997984.1">
    <property type="nucleotide sequence ID" value="NZ_FYAH01000002.1"/>
</dbReference>
<reference evidence="3" key="1">
    <citation type="submission" date="2017-06" db="EMBL/GenBank/DDBJ databases">
        <authorList>
            <person name="Kim H.J."/>
            <person name="Triplett B.A."/>
        </authorList>
    </citation>
    <scope>NUCLEOTIDE SEQUENCE [LARGE SCALE GENOMIC DNA]</scope>
    <source>
        <strain evidence="3">Type strain: CECT 9192</strain>
    </source>
</reference>
<dbReference type="InterPro" id="IPR011008">
    <property type="entry name" value="Dimeric_a/b-barrel"/>
</dbReference>
<evidence type="ECO:0000313" key="4">
    <source>
        <dbReference type="Proteomes" id="UP000196485"/>
    </source>
</evidence>
<dbReference type="SUPFAM" id="SSF54909">
    <property type="entry name" value="Dimeric alpha+beta barrel"/>
    <property type="match status" value="1"/>
</dbReference>
<proteinExistence type="predicted"/>